<dbReference type="GO" id="GO:0016020">
    <property type="term" value="C:membrane"/>
    <property type="evidence" value="ECO:0007669"/>
    <property type="project" value="InterPro"/>
</dbReference>
<dbReference type="PANTHER" id="PTHR11927:SF9">
    <property type="entry name" value="L-FUCOSYLTRANSFERASE"/>
    <property type="match status" value="1"/>
</dbReference>
<dbReference type="Pfam" id="PF01531">
    <property type="entry name" value="Glyco_transf_11"/>
    <property type="match status" value="1"/>
</dbReference>
<dbReference type="CDD" id="cd11301">
    <property type="entry name" value="Fut1_Fut2_like"/>
    <property type="match status" value="1"/>
</dbReference>
<sequence length="287" mass="31361">MIYVRLVGGLGNQLFQYACARAVALRHGVEVVLDTRELARGAAHAVYGLDRFAVAARIGEGAGLPPARSRIIPYALWRAGLMRPRFLRERGLGVNPAVLAAPDDSYLHGYFQSEGYFLDQAAVIRDDLSILVAPAGENARWLDRIAADPRAVSLHVRRGDYVGSVKGAAVHGTCDAAYYARAVETIRARAGIEPLLYVFSDDPAWARENLRPGAEMVVLDHNAASAAVEDLRLMGACRHHIIANSSFSWWGAWRNPSPDKVVVAPARWFADPGLSNPDICPAEWVRI</sequence>
<name>A0A6M1TN00_9RHOB</name>
<dbReference type="GO" id="GO:0008107">
    <property type="term" value="F:galactoside 2-alpha-L-fucosyltransferase activity"/>
    <property type="evidence" value="ECO:0007669"/>
    <property type="project" value="InterPro"/>
</dbReference>
<proteinExistence type="predicted"/>
<organism evidence="3 4">
    <name type="scientific">Paragemmobacter kunshanensis</name>
    <dbReference type="NCBI Taxonomy" id="2583234"/>
    <lineage>
        <taxon>Bacteria</taxon>
        <taxon>Pseudomonadati</taxon>
        <taxon>Pseudomonadota</taxon>
        <taxon>Alphaproteobacteria</taxon>
        <taxon>Rhodobacterales</taxon>
        <taxon>Paracoccaceae</taxon>
        <taxon>Paragemmobacter</taxon>
    </lineage>
</organism>
<keyword evidence="2 3" id="KW-0808">Transferase</keyword>
<evidence type="ECO:0000256" key="1">
    <source>
        <dbReference type="ARBA" id="ARBA00022676"/>
    </source>
</evidence>
<comment type="caution">
    <text evidence="3">The sequence shown here is derived from an EMBL/GenBank/DDBJ whole genome shotgun (WGS) entry which is preliminary data.</text>
</comment>
<dbReference type="RefSeq" id="WP_165046539.1">
    <property type="nucleotide sequence ID" value="NZ_JAALFE010000001.1"/>
</dbReference>
<accession>A0A6M1TN00</accession>
<reference evidence="3 4" key="1">
    <citation type="submission" date="2020-02" db="EMBL/GenBank/DDBJ databases">
        <title>Rhodobacter translucens sp. nov., a novel bacterium isolated from activated sludge.</title>
        <authorList>
            <person name="Liu J."/>
        </authorList>
    </citation>
    <scope>NUCLEOTIDE SEQUENCE [LARGE SCALE GENOMIC DNA]</scope>
    <source>
        <strain evidence="3 4">HX-7-19</strain>
    </source>
</reference>
<gene>
    <name evidence="3" type="ORF">G5V65_00910</name>
</gene>
<keyword evidence="1 3" id="KW-0328">Glycosyltransferase</keyword>
<dbReference type="Proteomes" id="UP000474758">
    <property type="component" value="Unassembled WGS sequence"/>
</dbReference>
<dbReference type="PANTHER" id="PTHR11927">
    <property type="entry name" value="GALACTOSIDE 2-L-FUCOSYLTRANSFERASE"/>
    <property type="match status" value="1"/>
</dbReference>
<evidence type="ECO:0000313" key="3">
    <source>
        <dbReference type="EMBL" id="NGQ89438.1"/>
    </source>
</evidence>
<dbReference type="EMBL" id="JAALFE010000001">
    <property type="protein sequence ID" value="NGQ89438.1"/>
    <property type="molecule type" value="Genomic_DNA"/>
</dbReference>
<dbReference type="AlphaFoldDB" id="A0A6M1TN00"/>
<evidence type="ECO:0000256" key="2">
    <source>
        <dbReference type="ARBA" id="ARBA00022679"/>
    </source>
</evidence>
<dbReference type="InterPro" id="IPR002516">
    <property type="entry name" value="Glyco_trans_11"/>
</dbReference>
<protein>
    <submittedName>
        <fullName evidence="3">Alpha-1,2-fucosyltransferase</fullName>
    </submittedName>
</protein>
<dbReference type="GO" id="GO:0005975">
    <property type="term" value="P:carbohydrate metabolic process"/>
    <property type="evidence" value="ECO:0007669"/>
    <property type="project" value="InterPro"/>
</dbReference>
<evidence type="ECO:0000313" key="4">
    <source>
        <dbReference type="Proteomes" id="UP000474758"/>
    </source>
</evidence>
<keyword evidence="4" id="KW-1185">Reference proteome</keyword>